<feature type="region of interest" description="Disordered" evidence="1">
    <location>
        <begin position="41"/>
        <end position="72"/>
    </location>
</feature>
<evidence type="ECO:0000313" key="3">
    <source>
        <dbReference type="Proteomes" id="UP000288168"/>
    </source>
</evidence>
<dbReference type="Proteomes" id="UP000288168">
    <property type="component" value="Unassembled WGS sequence"/>
</dbReference>
<evidence type="ECO:0000313" key="2">
    <source>
        <dbReference type="EMBL" id="RSL49164.1"/>
    </source>
</evidence>
<dbReference type="AlphaFoldDB" id="A0A428P816"/>
<feature type="compositionally biased region" description="Basic and acidic residues" evidence="1">
    <location>
        <begin position="55"/>
        <end position="64"/>
    </location>
</feature>
<reference evidence="2 3" key="1">
    <citation type="submission" date="2017-06" db="EMBL/GenBank/DDBJ databases">
        <title>Comparative genomic analysis of Ambrosia Fusariam Clade fungi.</title>
        <authorList>
            <person name="Stajich J.E."/>
            <person name="Carrillo J."/>
            <person name="Kijimoto T."/>
            <person name="Eskalen A."/>
            <person name="O'Donnell K."/>
            <person name="Kasson M."/>
        </authorList>
    </citation>
    <scope>NUCLEOTIDE SEQUENCE [LARGE SCALE GENOMIC DNA]</scope>
    <source>
        <strain evidence="2 3">NRRL62584</strain>
    </source>
</reference>
<dbReference type="EMBL" id="NKCI01000184">
    <property type="protein sequence ID" value="RSL49164.1"/>
    <property type="molecule type" value="Genomic_DNA"/>
</dbReference>
<gene>
    <name evidence="2" type="ORF">CEP54_012542</name>
</gene>
<accession>A0A428P816</accession>
<sequence length="221" mass="25694">MISPIESTANSCDYDDEFVLRWTDDIPVEEIEEMFGVAKNKNKDNTSTRTKTKPNHIDYDETRSGMDNATGSEDGREAWLTAIDGKLQFFEPETGRIYPMETMPEKFKEFKQWLKDECRSLDKKYEWIRWIMDLPLGPSEFDGACMTPFNDLKGPEKLKAAVKRSVGDMCAMHTEMESSKKVRDEKLEEALEMDFNYRSAKKDVEWYTMVIKKSLENDGES</sequence>
<evidence type="ECO:0000256" key="1">
    <source>
        <dbReference type="SAM" id="MobiDB-lite"/>
    </source>
</evidence>
<dbReference type="OrthoDB" id="5101453at2759"/>
<organism evidence="2 3">
    <name type="scientific">Fusarium duplospermum</name>
    <dbReference type="NCBI Taxonomy" id="1325734"/>
    <lineage>
        <taxon>Eukaryota</taxon>
        <taxon>Fungi</taxon>
        <taxon>Dikarya</taxon>
        <taxon>Ascomycota</taxon>
        <taxon>Pezizomycotina</taxon>
        <taxon>Sordariomycetes</taxon>
        <taxon>Hypocreomycetidae</taxon>
        <taxon>Hypocreales</taxon>
        <taxon>Nectriaceae</taxon>
        <taxon>Fusarium</taxon>
        <taxon>Fusarium solani species complex</taxon>
    </lineage>
</organism>
<proteinExistence type="predicted"/>
<keyword evidence="3" id="KW-1185">Reference proteome</keyword>
<protein>
    <submittedName>
        <fullName evidence="2">Uncharacterized protein</fullName>
    </submittedName>
</protein>
<name>A0A428P816_9HYPO</name>
<comment type="caution">
    <text evidence="2">The sequence shown here is derived from an EMBL/GenBank/DDBJ whole genome shotgun (WGS) entry which is preliminary data.</text>
</comment>